<evidence type="ECO:0000313" key="1">
    <source>
        <dbReference type="EMBL" id="MDA0184117.1"/>
    </source>
</evidence>
<gene>
    <name evidence="1" type="ORF">OJ997_27660</name>
</gene>
<accession>A0A9X3NFM0</accession>
<protein>
    <submittedName>
        <fullName evidence="1">Uncharacterized protein</fullName>
    </submittedName>
</protein>
<proteinExistence type="predicted"/>
<keyword evidence="2" id="KW-1185">Reference proteome</keyword>
<organism evidence="1 2">
    <name type="scientific">Solirubrobacter phytolaccae</name>
    <dbReference type="NCBI Taxonomy" id="1404360"/>
    <lineage>
        <taxon>Bacteria</taxon>
        <taxon>Bacillati</taxon>
        <taxon>Actinomycetota</taxon>
        <taxon>Thermoleophilia</taxon>
        <taxon>Solirubrobacterales</taxon>
        <taxon>Solirubrobacteraceae</taxon>
        <taxon>Solirubrobacter</taxon>
    </lineage>
</organism>
<evidence type="ECO:0000313" key="2">
    <source>
        <dbReference type="Proteomes" id="UP001147653"/>
    </source>
</evidence>
<dbReference type="EMBL" id="JAPDDP010000068">
    <property type="protein sequence ID" value="MDA0184117.1"/>
    <property type="molecule type" value="Genomic_DNA"/>
</dbReference>
<dbReference type="Proteomes" id="UP001147653">
    <property type="component" value="Unassembled WGS sequence"/>
</dbReference>
<dbReference type="AlphaFoldDB" id="A0A9X3NFM0"/>
<sequence>MGRSLETSAQRGVTLNVGPPLPPTPNLIDVPLESAISDLRVGLLRHVVVRDALLALADLRLADDQLRYGRCVLMTAESLKVFTFDEIDFFASIIRQRLENGLWGVMAPVGGNPRYGRRGERARGPNPATVSLAVEALAHRLGSARRGEPASTLVADDLGYSWAYIRKLVERLPALANYAPG</sequence>
<comment type="caution">
    <text evidence="1">The sequence shown here is derived from an EMBL/GenBank/DDBJ whole genome shotgun (WGS) entry which is preliminary data.</text>
</comment>
<dbReference type="RefSeq" id="WP_270028534.1">
    <property type="nucleotide sequence ID" value="NZ_JAPDDP010000068.1"/>
</dbReference>
<name>A0A9X3NFM0_9ACTN</name>
<reference evidence="1" key="1">
    <citation type="submission" date="2022-10" db="EMBL/GenBank/DDBJ databases">
        <title>The WGS of Solirubrobacter phytolaccae KCTC 29190.</title>
        <authorList>
            <person name="Jiang Z."/>
        </authorList>
    </citation>
    <scope>NUCLEOTIDE SEQUENCE</scope>
    <source>
        <strain evidence="1">KCTC 29190</strain>
    </source>
</reference>